<comment type="caution">
    <text evidence="3">The sequence shown here is derived from an EMBL/GenBank/DDBJ whole genome shotgun (WGS) entry which is preliminary data.</text>
</comment>
<dbReference type="InterPro" id="IPR038765">
    <property type="entry name" value="Papain-like_cys_pep_sf"/>
</dbReference>
<keyword evidence="4" id="KW-1185">Reference proteome</keyword>
<evidence type="ECO:0000256" key="1">
    <source>
        <dbReference type="SAM" id="SignalP"/>
    </source>
</evidence>
<proteinExistence type="predicted"/>
<evidence type="ECO:0000313" key="3">
    <source>
        <dbReference type="EMBL" id="OPG16932.1"/>
    </source>
</evidence>
<dbReference type="Proteomes" id="UP000190229">
    <property type="component" value="Unassembled WGS sequence"/>
</dbReference>
<evidence type="ECO:0000259" key="2">
    <source>
        <dbReference type="SMART" id="SM00460"/>
    </source>
</evidence>
<dbReference type="Gene3D" id="3.10.620.30">
    <property type="match status" value="1"/>
</dbReference>
<sequence>MTRKRRGDRMTARVRTPRKNHTFISSFAALGLALGSPVGAFAQTLPVTRSHAVARTMTYARTVTQLPAHTHATTRKMLVAARPVMLTKGAFVQWAMHTFAHRTTKTVRPFHFADVPFSLAVLVTQAIEAHLTLADHAQHFGFSDRVTQQTAVTGLIKMLGVSTKGLAPLTFAKRSGWITANAPLYATQAELPFLAARVRQTIAQQKRVAYVPKKITKPTPYVTPYALPGTPASGEFVFPTAPTTAALTANKSLRQATIAAPAKGMHPLVDLTSVFYNPALPQVYATGHVVAHSAPLTSVWVEINESGDATGQSAQWIYDVPVAANGSFSVLLHVPFPADTYQVQAAPPLTTKMTSLTYTFDTAHQSVTSPFTLTYSGQDSDQQLGMLASAWANWLDPSVQALAKQITAGAATPLAKAQAVYTWEMNHIGYNGPLLKNDGYGWSTTEETLATRSGICVDYANVADAMLRALGIPTEMVVGYANDAATPQVDNGNTGHAWNRSWINGAWVYFDPTWSREYILTSAGEQYPGPGDLFLTQPQWFNPPASLLNSTHQMLGIQDQ</sequence>
<dbReference type="PANTHER" id="PTHR33490">
    <property type="entry name" value="BLR5614 PROTEIN-RELATED"/>
    <property type="match status" value="1"/>
</dbReference>
<dbReference type="AlphaFoldDB" id="A0A1V4EVQ4"/>
<accession>A0A1V4EVQ4</accession>
<keyword evidence="1" id="KW-0732">Signal</keyword>
<dbReference type="SMART" id="SM00460">
    <property type="entry name" value="TGc"/>
    <property type="match status" value="1"/>
</dbReference>
<dbReference type="SUPFAM" id="SSF54001">
    <property type="entry name" value="Cysteine proteinases"/>
    <property type="match status" value="1"/>
</dbReference>
<feature type="signal peptide" evidence="1">
    <location>
        <begin position="1"/>
        <end position="42"/>
    </location>
</feature>
<dbReference type="EMBL" id="MWPS01000011">
    <property type="protein sequence ID" value="OPG16932.1"/>
    <property type="molecule type" value="Genomic_DNA"/>
</dbReference>
<name>A0A1V4EVQ4_9BACL</name>
<dbReference type="Pfam" id="PF01841">
    <property type="entry name" value="Transglut_core"/>
    <property type="match status" value="1"/>
</dbReference>
<dbReference type="InterPro" id="IPR002931">
    <property type="entry name" value="Transglutaminase-like"/>
</dbReference>
<dbReference type="PANTHER" id="PTHR33490:SF6">
    <property type="entry name" value="SLL1049 PROTEIN"/>
    <property type="match status" value="1"/>
</dbReference>
<feature type="chain" id="PRO_5012347166" description="Transglutaminase-like domain-containing protein" evidence="1">
    <location>
        <begin position="43"/>
        <end position="560"/>
    </location>
</feature>
<evidence type="ECO:0000313" key="4">
    <source>
        <dbReference type="Proteomes" id="UP000190229"/>
    </source>
</evidence>
<protein>
    <recommendedName>
        <fullName evidence="2">Transglutaminase-like domain-containing protein</fullName>
    </recommendedName>
</protein>
<gene>
    <name evidence="3" type="ORF">B2M26_04215</name>
</gene>
<feature type="domain" description="Transglutaminase-like" evidence="2">
    <location>
        <begin position="448"/>
        <end position="514"/>
    </location>
</feature>
<reference evidence="3 4" key="1">
    <citation type="submission" date="2017-02" db="EMBL/GenBank/DDBJ databases">
        <title>Draft genome of Acidibacillus ferrooxidans Huett2.</title>
        <authorList>
            <person name="Schopf S."/>
        </authorList>
    </citation>
    <scope>NUCLEOTIDE SEQUENCE [LARGE SCALE GENOMIC DNA]</scope>
    <source>
        <strain evidence="3 4">Huett2</strain>
    </source>
</reference>
<organism evidence="3 4">
    <name type="scientific">Ferroacidibacillus organovorans</name>
    <dbReference type="NCBI Taxonomy" id="1765683"/>
    <lineage>
        <taxon>Bacteria</taxon>
        <taxon>Bacillati</taxon>
        <taxon>Bacillota</taxon>
        <taxon>Bacilli</taxon>
        <taxon>Bacillales</taxon>
        <taxon>Alicyclobacillaceae</taxon>
        <taxon>Ferroacidibacillus</taxon>
    </lineage>
</organism>